<proteinExistence type="predicted"/>
<evidence type="ECO:0000313" key="2">
    <source>
        <dbReference type="EMBL" id="SJK98115.1"/>
    </source>
</evidence>
<keyword evidence="1" id="KW-0472">Membrane</keyword>
<gene>
    <name evidence="2" type="ORF">ARMOST_01373</name>
</gene>
<evidence type="ECO:0000256" key="1">
    <source>
        <dbReference type="SAM" id="Phobius"/>
    </source>
</evidence>
<keyword evidence="1" id="KW-1133">Transmembrane helix</keyword>
<sequence length="269" mass="29415">MESILSLVPAIVDPGPPGDAHIVATEHFDDTSSIPHHESGPGKYAFGHYVSLTLSDFVTDRYIQRVSQILTTWSSRVHILIDGGNQIVLYYHYMGPRIPSFDPEIDIGDLLIIILGFRHRYIVIHVPETKWIASYLHSNYILAYAIQLIAVSFFAVHSFVVDRGEEMKLAFFTVLIGAATAICPGFNFGIADTHGGPPGSWRVYDDSCNSILTVFADNPCIAGAFGCSPAPIKFNALHLNGLDYACRPDPNSGTCEGNGIQVCCRNDGN</sequence>
<dbReference type="EMBL" id="FUEG01000001">
    <property type="protein sequence ID" value="SJK98115.1"/>
    <property type="molecule type" value="Genomic_DNA"/>
</dbReference>
<feature type="transmembrane region" description="Helical" evidence="1">
    <location>
        <begin position="167"/>
        <end position="190"/>
    </location>
</feature>
<dbReference type="AlphaFoldDB" id="A0A284QNQ9"/>
<name>A0A284QNQ9_ARMOS</name>
<keyword evidence="3" id="KW-1185">Reference proteome</keyword>
<reference evidence="3" key="1">
    <citation type="journal article" date="2017" name="Nat. Ecol. Evol.">
        <title>Genome expansion and lineage-specific genetic innovations in the forest pathogenic fungi Armillaria.</title>
        <authorList>
            <person name="Sipos G."/>
            <person name="Prasanna A.N."/>
            <person name="Walter M.C."/>
            <person name="O'Connor E."/>
            <person name="Balint B."/>
            <person name="Krizsan K."/>
            <person name="Kiss B."/>
            <person name="Hess J."/>
            <person name="Varga T."/>
            <person name="Slot J."/>
            <person name="Riley R."/>
            <person name="Boka B."/>
            <person name="Rigling D."/>
            <person name="Barry K."/>
            <person name="Lee J."/>
            <person name="Mihaltcheva S."/>
            <person name="LaButti K."/>
            <person name="Lipzen A."/>
            <person name="Waldron R."/>
            <person name="Moloney N.M."/>
            <person name="Sperisen C."/>
            <person name="Kredics L."/>
            <person name="Vagvoelgyi C."/>
            <person name="Patrignani A."/>
            <person name="Fitzpatrick D."/>
            <person name="Nagy I."/>
            <person name="Doyle S."/>
            <person name="Anderson J.B."/>
            <person name="Grigoriev I.V."/>
            <person name="Gueldener U."/>
            <person name="Muensterkoetter M."/>
            <person name="Nagy L.G."/>
        </authorList>
    </citation>
    <scope>NUCLEOTIDE SEQUENCE [LARGE SCALE GENOMIC DNA]</scope>
    <source>
        <strain evidence="3">C18/9</strain>
    </source>
</reference>
<feature type="transmembrane region" description="Helical" evidence="1">
    <location>
        <begin position="140"/>
        <end position="161"/>
    </location>
</feature>
<dbReference type="Proteomes" id="UP000219338">
    <property type="component" value="Unassembled WGS sequence"/>
</dbReference>
<accession>A0A284QNQ9</accession>
<evidence type="ECO:0000313" key="3">
    <source>
        <dbReference type="Proteomes" id="UP000219338"/>
    </source>
</evidence>
<protein>
    <submittedName>
        <fullName evidence="2">Uncharacterized protein</fullName>
    </submittedName>
</protein>
<dbReference type="OrthoDB" id="5348716at2759"/>
<organism evidence="2 3">
    <name type="scientific">Armillaria ostoyae</name>
    <name type="common">Armillaria root rot fungus</name>
    <dbReference type="NCBI Taxonomy" id="47428"/>
    <lineage>
        <taxon>Eukaryota</taxon>
        <taxon>Fungi</taxon>
        <taxon>Dikarya</taxon>
        <taxon>Basidiomycota</taxon>
        <taxon>Agaricomycotina</taxon>
        <taxon>Agaricomycetes</taxon>
        <taxon>Agaricomycetidae</taxon>
        <taxon>Agaricales</taxon>
        <taxon>Marasmiineae</taxon>
        <taxon>Physalacriaceae</taxon>
        <taxon>Armillaria</taxon>
    </lineage>
</organism>
<keyword evidence="1" id="KW-0812">Transmembrane</keyword>